<keyword evidence="1" id="KW-1133">Transmembrane helix</keyword>
<evidence type="ECO:0000313" key="3">
    <source>
        <dbReference type="Proteomes" id="UP000050326"/>
    </source>
</evidence>
<keyword evidence="1" id="KW-0812">Transmembrane</keyword>
<accession>A0A0P8W4U6</accession>
<feature type="transmembrane region" description="Helical" evidence="1">
    <location>
        <begin position="6"/>
        <end position="26"/>
    </location>
</feature>
<keyword evidence="1" id="KW-0472">Membrane</keyword>
<comment type="caution">
    <text evidence="2">The sequence shown here is derived from an EMBL/GenBank/DDBJ whole genome shotgun (WGS) entry which is preliminary data.</text>
</comment>
<evidence type="ECO:0000256" key="1">
    <source>
        <dbReference type="SAM" id="Phobius"/>
    </source>
</evidence>
<feature type="transmembrane region" description="Helical" evidence="1">
    <location>
        <begin position="33"/>
        <end position="48"/>
    </location>
</feature>
<gene>
    <name evidence="2" type="ORF">OXPF_30450</name>
</gene>
<proteinExistence type="predicted"/>
<dbReference type="OrthoDB" id="1708005at2"/>
<dbReference type="STRING" id="36849.OXPF_30450"/>
<feature type="transmembrane region" description="Helical" evidence="1">
    <location>
        <begin position="133"/>
        <end position="149"/>
    </location>
</feature>
<keyword evidence="3" id="KW-1185">Reference proteome</keyword>
<protein>
    <submittedName>
        <fullName evidence="2">Uncharacterized protein</fullName>
    </submittedName>
</protein>
<dbReference type="Proteomes" id="UP000050326">
    <property type="component" value="Unassembled WGS sequence"/>
</dbReference>
<dbReference type="RefSeq" id="WP_054876037.1">
    <property type="nucleotide sequence ID" value="NZ_LKET01000039.1"/>
</dbReference>
<evidence type="ECO:0000313" key="2">
    <source>
        <dbReference type="EMBL" id="KPU43604.1"/>
    </source>
</evidence>
<reference evidence="2 3" key="1">
    <citation type="submission" date="2015-09" db="EMBL/GenBank/DDBJ databases">
        <title>Genome sequence of Oxobacter pfennigii DSM 3222.</title>
        <authorList>
            <person name="Poehlein A."/>
            <person name="Bengelsdorf F.R."/>
            <person name="Schiel-Bengelsdorf B."/>
            <person name="Duerre P."/>
            <person name="Daniel R."/>
        </authorList>
    </citation>
    <scope>NUCLEOTIDE SEQUENCE [LARGE SCALE GENOMIC DNA]</scope>
    <source>
        <strain evidence="2 3">DSM 3222</strain>
    </source>
</reference>
<dbReference type="EMBL" id="LKET01000039">
    <property type="protein sequence ID" value="KPU43604.1"/>
    <property type="molecule type" value="Genomic_DNA"/>
</dbReference>
<dbReference type="AlphaFoldDB" id="A0A0P8W4U6"/>
<organism evidence="2 3">
    <name type="scientific">Oxobacter pfennigii</name>
    <dbReference type="NCBI Taxonomy" id="36849"/>
    <lineage>
        <taxon>Bacteria</taxon>
        <taxon>Bacillati</taxon>
        <taxon>Bacillota</taxon>
        <taxon>Clostridia</taxon>
        <taxon>Eubacteriales</taxon>
        <taxon>Clostridiaceae</taxon>
        <taxon>Oxobacter</taxon>
    </lineage>
</organism>
<feature type="transmembrane region" description="Helical" evidence="1">
    <location>
        <begin position="77"/>
        <end position="93"/>
    </location>
</feature>
<sequence>MVSGTKKIALGGMLCVLCIFSLYLAVHLPTNRIFFYGLSSVFASIIMIEGGTKWAFIFYGATSILGMLLIPNKLGVVPYGLFFGLYGIVKYYIEGIANIILQLLLKGGFFILGMGGTAILLQELFMTEVTSRLSIWALTVIGLAIFYLYDYVYTRFVHYYETVLRKKL</sequence>
<name>A0A0P8W4U6_9CLOT</name>
<feature type="transmembrane region" description="Helical" evidence="1">
    <location>
        <begin position="99"/>
        <end position="121"/>
    </location>
</feature>